<dbReference type="Proteomes" id="UP000735302">
    <property type="component" value="Unassembled WGS sequence"/>
</dbReference>
<proteinExistence type="predicted"/>
<keyword evidence="3" id="KW-1185">Reference proteome</keyword>
<keyword evidence="2" id="KW-0675">Receptor</keyword>
<keyword evidence="1" id="KW-0812">Transmembrane</keyword>
<organism evidence="2 3">
    <name type="scientific">Plakobranchus ocellatus</name>
    <dbReference type="NCBI Taxonomy" id="259542"/>
    <lineage>
        <taxon>Eukaryota</taxon>
        <taxon>Metazoa</taxon>
        <taxon>Spiralia</taxon>
        <taxon>Lophotrochozoa</taxon>
        <taxon>Mollusca</taxon>
        <taxon>Gastropoda</taxon>
        <taxon>Heterobranchia</taxon>
        <taxon>Euthyneura</taxon>
        <taxon>Panpulmonata</taxon>
        <taxon>Sacoglossa</taxon>
        <taxon>Placobranchoidea</taxon>
        <taxon>Plakobranchidae</taxon>
        <taxon>Plakobranchus</taxon>
    </lineage>
</organism>
<dbReference type="EMBL" id="BLXT01004163">
    <property type="protein sequence ID" value="GFO10380.1"/>
    <property type="molecule type" value="Genomic_DNA"/>
</dbReference>
<dbReference type="SUPFAM" id="SSF81321">
    <property type="entry name" value="Family A G protein-coupled receptor-like"/>
    <property type="match status" value="1"/>
</dbReference>
<evidence type="ECO:0000313" key="3">
    <source>
        <dbReference type="Proteomes" id="UP000735302"/>
    </source>
</evidence>
<feature type="transmembrane region" description="Helical" evidence="1">
    <location>
        <begin position="22"/>
        <end position="50"/>
    </location>
</feature>
<keyword evidence="1" id="KW-1133">Transmembrane helix</keyword>
<dbReference type="PANTHER" id="PTHR46641">
    <property type="entry name" value="FMRFAMIDE RECEPTOR-RELATED"/>
    <property type="match status" value="1"/>
</dbReference>
<accession>A0AAV4ATZ4</accession>
<sequence length="86" mass="9212">MSEISQGVNGSYADPGLNETNLLVVFILWGVLLPLVAVFGVVGNVLTILVLWRREMNSTTILYLRGLVITDTGILIGSVVTLTPIA</sequence>
<gene>
    <name evidence="2" type="ORF">PoB_003688500</name>
</gene>
<evidence type="ECO:0000313" key="2">
    <source>
        <dbReference type="EMBL" id="GFO10380.1"/>
    </source>
</evidence>
<keyword evidence="1" id="KW-0472">Membrane</keyword>
<protein>
    <submittedName>
        <fullName evidence="2">Peptide receptor gpcr</fullName>
    </submittedName>
</protein>
<name>A0AAV4ATZ4_9GAST</name>
<dbReference type="AlphaFoldDB" id="A0AAV4ATZ4"/>
<dbReference type="Gene3D" id="1.20.1070.10">
    <property type="entry name" value="Rhodopsin 7-helix transmembrane proteins"/>
    <property type="match status" value="1"/>
</dbReference>
<reference evidence="2 3" key="1">
    <citation type="journal article" date="2021" name="Elife">
        <title>Chloroplast acquisition without the gene transfer in kleptoplastic sea slugs, Plakobranchus ocellatus.</title>
        <authorList>
            <person name="Maeda T."/>
            <person name="Takahashi S."/>
            <person name="Yoshida T."/>
            <person name="Shimamura S."/>
            <person name="Takaki Y."/>
            <person name="Nagai Y."/>
            <person name="Toyoda A."/>
            <person name="Suzuki Y."/>
            <person name="Arimoto A."/>
            <person name="Ishii H."/>
            <person name="Satoh N."/>
            <person name="Nishiyama T."/>
            <person name="Hasebe M."/>
            <person name="Maruyama T."/>
            <person name="Minagawa J."/>
            <person name="Obokata J."/>
            <person name="Shigenobu S."/>
        </authorList>
    </citation>
    <scope>NUCLEOTIDE SEQUENCE [LARGE SCALE GENOMIC DNA]</scope>
</reference>
<comment type="caution">
    <text evidence="2">The sequence shown here is derived from an EMBL/GenBank/DDBJ whole genome shotgun (WGS) entry which is preliminary data.</text>
</comment>
<dbReference type="PANTHER" id="PTHR46641:SF2">
    <property type="entry name" value="FMRFAMIDE RECEPTOR"/>
    <property type="match status" value="1"/>
</dbReference>
<dbReference type="InterPro" id="IPR052954">
    <property type="entry name" value="GPCR-Ligand_Int"/>
</dbReference>
<feature type="transmembrane region" description="Helical" evidence="1">
    <location>
        <begin position="62"/>
        <end position="85"/>
    </location>
</feature>
<evidence type="ECO:0000256" key="1">
    <source>
        <dbReference type="SAM" id="Phobius"/>
    </source>
</evidence>